<organism evidence="1">
    <name type="scientific">Zea mays</name>
    <name type="common">Maize</name>
    <dbReference type="NCBI Taxonomy" id="4577"/>
    <lineage>
        <taxon>Eukaryota</taxon>
        <taxon>Viridiplantae</taxon>
        <taxon>Streptophyta</taxon>
        <taxon>Embryophyta</taxon>
        <taxon>Tracheophyta</taxon>
        <taxon>Spermatophyta</taxon>
        <taxon>Magnoliopsida</taxon>
        <taxon>Liliopsida</taxon>
        <taxon>Poales</taxon>
        <taxon>Poaceae</taxon>
        <taxon>PACMAD clade</taxon>
        <taxon>Panicoideae</taxon>
        <taxon>Andropogonodae</taxon>
        <taxon>Andropogoneae</taxon>
        <taxon>Tripsacinae</taxon>
        <taxon>Zea</taxon>
    </lineage>
</organism>
<dbReference type="ExpressionAtlas" id="A0A1D6EE41">
    <property type="expression patterns" value="baseline and differential"/>
</dbReference>
<evidence type="ECO:0000313" key="1">
    <source>
        <dbReference type="EMBL" id="ONM18496.1"/>
    </source>
</evidence>
<gene>
    <name evidence="1" type="ORF">ZEAMMB73_Zm00001d004131</name>
</gene>
<protein>
    <submittedName>
        <fullName evidence="1">Uncharacterized protein</fullName>
    </submittedName>
</protein>
<accession>A0A1D6EE41</accession>
<dbReference type="AlphaFoldDB" id="A0A1D6EE41"/>
<proteinExistence type="predicted"/>
<name>A0A1D6EE41_MAIZE</name>
<reference evidence="1" key="1">
    <citation type="submission" date="2015-12" db="EMBL/GenBank/DDBJ databases">
        <title>Update maize B73 reference genome by single molecule sequencing technologies.</title>
        <authorList>
            <consortium name="Maize Genome Sequencing Project"/>
            <person name="Ware D."/>
        </authorList>
    </citation>
    <scope>NUCLEOTIDE SEQUENCE [LARGE SCALE GENOMIC DNA]</scope>
    <source>
        <tissue evidence="1">Seedling</tissue>
    </source>
</reference>
<sequence>MHSSCMSQIIAAASSFAGACPQQQSRRDAVALEPQRHDLFQLGESSRVVDPCSPDVSASRFAGSAQSLRAVVETRAPCRHRASRIVSRHKAKPTCMHAQLHSDFGHVVRFRKL</sequence>
<dbReference type="InParanoid" id="A0A1D6EE41"/>
<dbReference type="EMBL" id="CM007648">
    <property type="protein sequence ID" value="ONM18496.1"/>
    <property type="molecule type" value="Genomic_DNA"/>
</dbReference>